<evidence type="ECO:0000313" key="2">
    <source>
        <dbReference type="Proteomes" id="UP000321578"/>
    </source>
</evidence>
<comment type="caution">
    <text evidence="1">The sequence shown here is derived from an EMBL/GenBank/DDBJ whole genome shotgun (WGS) entry which is preliminary data.</text>
</comment>
<reference evidence="1 2" key="1">
    <citation type="submission" date="2019-08" db="EMBL/GenBank/DDBJ databases">
        <title>Genomes of Subsaximicrobium wynnwilliamsii strains.</title>
        <authorList>
            <person name="Bowman J.P."/>
        </authorList>
    </citation>
    <scope>NUCLEOTIDE SEQUENCE [LARGE SCALE GENOMIC DNA]</scope>
    <source>
        <strain evidence="1 2">2-80-2</strain>
    </source>
</reference>
<dbReference type="RefSeq" id="WP_147085602.1">
    <property type="nucleotide sequence ID" value="NZ_VORM01000004.1"/>
</dbReference>
<dbReference type="InterPro" id="IPR014710">
    <property type="entry name" value="RmlC-like_jellyroll"/>
</dbReference>
<dbReference type="EMBL" id="VORO01000004">
    <property type="protein sequence ID" value="TXD90210.1"/>
    <property type="molecule type" value="Genomic_DNA"/>
</dbReference>
<dbReference type="InterPro" id="IPR018490">
    <property type="entry name" value="cNMP-bd_dom_sf"/>
</dbReference>
<keyword evidence="2" id="KW-1185">Reference proteome</keyword>
<organism evidence="1 2">
    <name type="scientific">Subsaximicrobium wynnwilliamsii</name>
    <dbReference type="NCBI Taxonomy" id="291179"/>
    <lineage>
        <taxon>Bacteria</taxon>
        <taxon>Pseudomonadati</taxon>
        <taxon>Bacteroidota</taxon>
        <taxon>Flavobacteriia</taxon>
        <taxon>Flavobacteriales</taxon>
        <taxon>Flavobacteriaceae</taxon>
        <taxon>Subsaximicrobium</taxon>
    </lineage>
</organism>
<dbReference type="OrthoDB" id="758145at2"/>
<proteinExistence type="predicted"/>
<gene>
    <name evidence="1" type="ORF">ESY86_05575</name>
</gene>
<dbReference type="AlphaFoldDB" id="A0A5C6ZNE8"/>
<dbReference type="SUPFAM" id="SSF51206">
    <property type="entry name" value="cAMP-binding domain-like"/>
    <property type="match status" value="1"/>
</dbReference>
<protein>
    <submittedName>
        <fullName evidence="1">Crp/Fnr family transcriptional regulator</fullName>
    </submittedName>
</protein>
<sequence length="199" mass="23414">MIDSQTTEHYFDVLFTYVRLLVDIPKIDQHICREYFKPIVVKKDTLLEKEGTVHGYHNFIVKGYMRIFHHDQNDEEITTNINDGPRFFTSYNHFVHKSISNENLHCITDCELLRIKRDDVDITAKLGITQLDYSMKILQYHLEKNKQRTIDLTTLTAEERYLKFMRNSPSILKNVPLKYIASYLGMNPGSLSRIRAQIG</sequence>
<dbReference type="Proteomes" id="UP000321578">
    <property type="component" value="Unassembled WGS sequence"/>
</dbReference>
<evidence type="ECO:0000313" key="1">
    <source>
        <dbReference type="EMBL" id="TXD90210.1"/>
    </source>
</evidence>
<dbReference type="Gene3D" id="2.60.120.10">
    <property type="entry name" value="Jelly Rolls"/>
    <property type="match status" value="1"/>
</dbReference>
<name>A0A5C6ZNE8_9FLAO</name>
<accession>A0A5C6ZNE8</accession>